<organism evidence="3 4">
    <name type="scientific">Paeniglutamicibacter sulfureus</name>
    <dbReference type="NCBI Taxonomy" id="43666"/>
    <lineage>
        <taxon>Bacteria</taxon>
        <taxon>Bacillati</taxon>
        <taxon>Actinomycetota</taxon>
        <taxon>Actinomycetes</taxon>
        <taxon>Micrococcales</taxon>
        <taxon>Micrococcaceae</taxon>
        <taxon>Paeniglutamicibacter</taxon>
    </lineage>
</organism>
<dbReference type="RefSeq" id="WP_310293176.1">
    <property type="nucleotide sequence ID" value="NZ_BAAAWO010000001.1"/>
</dbReference>
<dbReference type="InterPro" id="IPR050272">
    <property type="entry name" value="Isochorismatase-like_hydrls"/>
</dbReference>
<dbReference type="Gene3D" id="3.40.50.850">
    <property type="entry name" value="Isochorismatase-like"/>
    <property type="match status" value="1"/>
</dbReference>
<gene>
    <name evidence="3" type="ORF">J2S64_004031</name>
</gene>
<evidence type="ECO:0000256" key="1">
    <source>
        <dbReference type="ARBA" id="ARBA00022801"/>
    </source>
</evidence>
<proteinExistence type="predicted"/>
<evidence type="ECO:0000259" key="2">
    <source>
        <dbReference type="Pfam" id="PF00857"/>
    </source>
</evidence>
<dbReference type="Proteomes" id="UP001183817">
    <property type="component" value="Unassembled WGS sequence"/>
</dbReference>
<keyword evidence="1" id="KW-0378">Hydrolase</keyword>
<dbReference type="PANTHER" id="PTHR43540:SF6">
    <property type="entry name" value="ISOCHORISMATASE-LIKE DOMAIN-CONTAINING PROTEIN"/>
    <property type="match status" value="1"/>
</dbReference>
<name>A0ABU2BNV9_9MICC</name>
<comment type="caution">
    <text evidence="3">The sequence shown here is derived from an EMBL/GenBank/DDBJ whole genome shotgun (WGS) entry which is preliminary data.</text>
</comment>
<protein>
    <submittedName>
        <fullName evidence="3">Nicotinamidase-related amidase</fullName>
    </submittedName>
</protein>
<accession>A0ABU2BNV9</accession>
<dbReference type="InterPro" id="IPR000868">
    <property type="entry name" value="Isochorismatase-like_dom"/>
</dbReference>
<dbReference type="Pfam" id="PF00857">
    <property type="entry name" value="Isochorismatase"/>
    <property type="match status" value="1"/>
</dbReference>
<dbReference type="PANTHER" id="PTHR43540">
    <property type="entry name" value="PEROXYUREIDOACRYLATE/UREIDOACRYLATE AMIDOHYDROLASE-RELATED"/>
    <property type="match status" value="1"/>
</dbReference>
<sequence length="204" mass="22966">MQEFPPLSERTALLIVDMQNAFFEDPMLARHRESLVRNCNELSRLARSTGMPIFNIRTEHARDKTTWTLSMLDDDQGFLFEGSEQAQNLKGLDVEDSQEILKRRDSAFWRTDLSEQLGRRGVEYVIVTGVSSHTCIASTAADAYADDLRVWLVSDAIASSDPDFEKSTLGLLQAEYRQHIITTESLLAAHEGHLAKQVQGHGTK</sequence>
<evidence type="ECO:0000313" key="3">
    <source>
        <dbReference type="EMBL" id="MDR7360340.1"/>
    </source>
</evidence>
<reference evidence="3 4" key="1">
    <citation type="submission" date="2023-07" db="EMBL/GenBank/DDBJ databases">
        <title>Sequencing the genomes of 1000 actinobacteria strains.</title>
        <authorList>
            <person name="Klenk H.-P."/>
        </authorList>
    </citation>
    <scope>NUCLEOTIDE SEQUENCE [LARGE SCALE GENOMIC DNA]</scope>
    <source>
        <strain evidence="3 4">DSM 20167</strain>
    </source>
</reference>
<evidence type="ECO:0000313" key="4">
    <source>
        <dbReference type="Proteomes" id="UP001183817"/>
    </source>
</evidence>
<dbReference type="InterPro" id="IPR036380">
    <property type="entry name" value="Isochorismatase-like_sf"/>
</dbReference>
<feature type="domain" description="Isochorismatase-like" evidence="2">
    <location>
        <begin position="11"/>
        <end position="183"/>
    </location>
</feature>
<dbReference type="EMBL" id="JAVDYI010000001">
    <property type="protein sequence ID" value="MDR7360340.1"/>
    <property type="molecule type" value="Genomic_DNA"/>
</dbReference>
<keyword evidence="4" id="KW-1185">Reference proteome</keyword>
<dbReference type="SUPFAM" id="SSF52499">
    <property type="entry name" value="Isochorismatase-like hydrolases"/>
    <property type="match status" value="1"/>
</dbReference>
<dbReference type="CDD" id="cd00431">
    <property type="entry name" value="cysteine_hydrolases"/>
    <property type="match status" value="1"/>
</dbReference>